<sequence>MFALGHRSTKLRPSVLFLLLLPALLRVTNALSNHPIQVLLYPAQCFLVFLRRTVGELVELKLLRTLLSPQ</sequence>
<evidence type="ECO:0000313" key="2">
    <source>
        <dbReference type="EMBL" id="MBW74791.1"/>
    </source>
</evidence>
<feature type="chain" id="PRO_5014669630" evidence="1">
    <location>
        <begin position="31"/>
        <end position="70"/>
    </location>
</feature>
<dbReference type="AlphaFoldDB" id="A0A2M4DBC3"/>
<proteinExistence type="predicted"/>
<evidence type="ECO:0000256" key="1">
    <source>
        <dbReference type="SAM" id="SignalP"/>
    </source>
</evidence>
<organism evidence="2">
    <name type="scientific">Anopheles darlingi</name>
    <name type="common">Mosquito</name>
    <dbReference type="NCBI Taxonomy" id="43151"/>
    <lineage>
        <taxon>Eukaryota</taxon>
        <taxon>Metazoa</taxon>
        <taxon>Ecdysozoa</taxon>
        <taxon>Arthropoda</taxon>
        <taxon>Hexapoda</taxon>
        <taxon>Insecta</taxon>
        <taxon>Pterygota</taxon>
        <taxon>Neoptera</taxon>
        <taxon>Endopterygota</taxon>
        <taxon>Diptera</taxon>
        <taxon>Nematocera</taxon>
        <taxon>Culicoidea</taxon>
        <taxon>Culicidae</taxon>
        <taxon>Anophelinae</taxon>
        <taxon>Anopheles</taxon>
    </lineage>
</organism>
<keyword evidence="1" id="KW-0732">Signal</keyword>
<protein>
    <submittedName>
        <fullName evidence="2">Putative secreted protein</fullName>
    </submittedName>
</protein>
<accession>A0A2M4DBC3</accession>
<dbReference type="EMBL" id="GGFL01010613">
    <property type="protein sequence ID" value="MBW74791.1"/>
    <property type="molecule type" value="Transcribed_RNA"/>
</dbReference>
<feature type="signal peptide" evidence="1">
    <location>
        <begin position="1"/>
        <end position="30"/>
    </location>
</feature>
<reference evidence="2" key="1">
    <citation type="submission" date="2018-01" db="EMBL/GenBank/DDBJ databases">
        <title>An insight into the sialome of Amazonian anophelines.</title>
        <authorList>
            <person name="Ribeiro J.M."/>
            <person name="Scarpassa V."/>
            <person name="Calvo E."/>
        </authorList>
    </citation>
    <scope>NUCLEOTIDE SEQUENCE</scope>
</reference>
<name>A0A2M4DBC3_ANODA</name>